<dbReference type="Proteomes" id="UP000676581">
    <property type="component" value="Segment"/>
</dbReference>
<protein>
    <submittedName>
        <fullName evidence="1">Maturation protein</fullName>
    </submittedName>
</protein>
<accession>A0A8S5L5I8</accession>
<evidence type="ECO:0000313" key="2">
    <source>
        <dbReference type="Proteomes" id="UP000676581"/>
    </source>
</evidence>
<dbReference type="EMBL" id="BK014173">
    <property type="protein sequence ID" value="DAD52671.1"/>
    <property type="molecule type" value="Genomic_RNA"/>
</dbReference>
<keyword evidence="2" id="KW-1185">Reference proteome</keyword>
<gene>
    <name evidence="1" type="primary">SRR7976300_7_1</name>
</gene>
<organism evidence="1 2">
    <name type="scientific">ssRNA phage SRR7976300_7</name>
    <dbReference type="NCBI Taxonomy" id="2786656"/>
    <lineage>
        <taxon>Viruses</taxon>
        <taxon>Riboviria</taxon>
        <taxon>Orthornavirae</taxon>
        <taxon>Lenarviricota</taxon>
        <taxon>Leviviricetes</taxon>
        <taxon>Norzivirales</taxon>
        <taxon>Fiersviridae</taxon>
        <taxon>Yahnavirus</taxon>
        <taxon>Yahnavirus asienecus</taxon>
    </lineage>
</organism>
<evidence type="ECO:0000313" key="1">
    <source>
        <dbReference type="EMBL" id="DAD52671.1"/>
    </source>
</evidence>
<dbReference type="GeneID" id="80397931"/>
<sequence length="383" mass="44101">MAYPLIEYSKSYGPFNAYMAITGWGDMGYRGIYQKLVSGFRQRRPYTIPTGYLMYEYKNLYGPGGLSWSWNPGETRDWDIANNLARRRFIAELGDASSFGATMTAELKETFGTVVTVITRLALAARQVRRLQFFKAAELLGLPYREVDVKKTRWRTEYVSRKNGYGKVRVRTKVLYNEVRIDWGTGRTHAKTLASGWLLWSYGAKPLISDIQNGMDVLTREFPEKFIKSSGSGSWSRVYDNGYGTITTYNAESRVKFRASVRVNNPNKWLRNQLGLDNPLQWVNEAIPFSFVVDWFSNLSDVIGQFSDFNGLELIDPMRLSKCTIREYQQHSDGYQLNSGKQAVRFMRDFQIPQVTLTFGYERFEWQRGANAISLLVGFLPKK</sequence>
<proteinExistence type="predicted"/>
<dbReference type="KEGG" id="vg:80397931"/>
<name>A0A8S5L5I8_9VIRU</name>
<dbReference type="RefSeq" id="YP_010769028.1">
    <property type="nucleotide sequence ID" value="NC_073858.1"/>
</dbReference>
<reference evidence="1" key="1">
    <citation type="submission" date="2020-09" db="EMBL/GenBank/DDBJ databases">
        <title>Leviviricetes taxonomy.</title>
        <authorList>
            <person name="Stockdale S.R."/>
            <person name="Callanan J."/>
            <person name="Adriaenssens E.M."/>
            <person name="Kuhn J.H."/>
            <person name="Rumnieks J."/>
            <person name="Shkoporov A."/>
            <person name="Draper L.A."/>
            <person name="Ross P."/>
            <person name="Hill C."/>
        </authorList>
    </citation>
    <scope>NUCLEOTIDE SEQUENCE</scope>
</reference>